<evidence type="ECO:0000256" key="11">
    <source>
        <dbReference type="ARBA" id="ARBA00023014"/>
    </source>
</evidence>
<keyword evidence="10" id="KW-0408">Iron</keyword>
<comment type="pathway">
    <text evidence="3">Amine and polyamine biosynthesis; betaine biosynthesis via choline pathway; betaine aldehyde from choline (monooxygenase route): step 1/1.</text>
</comment>
<evidence type="ECO:0000256" key="12">
    <source>
        <dbReference type="ARBA" id="ARBA00049097"/>
    </source>
</evidence>
<comment type="cofactor">
    <cofactor evidence="1">
        <name>Fe cation</name>
        <dbReference type="ChEBI" id="CHEBI:24875"/>
    </cofactor>
</comment>
<evidence type="ECO:0000259" key="13">
    <source>
        <dbReference type="PROSITE" id="PS51296"/>
    </source>
</evidence>
<dbReference type="PANTHER" id="PTHR43756">
    <property type="entry name" value="CHOLINE MONOOXYGENASE, CHLOROPLASTIC"/>
    <property type="match status" value="1"/>
</dbReference>
<feature type="domain" description="Rieske" evidence="13">
    <location>
        <begin position="52"/>
        <end position="137"/>
    </location>
</feature>
<dbReference type="InterPro" id="IPR001663">
    <property type="entry name" value="Rng_hydr_dOase-A"/>
</dbReference>
<dbReference type="Pfam" id="PF00355">
    <property type="entry name" value="Rieske"/>
    <property type="match status" value="1"/>
</dbReference>
<dbReference type="PRINTS" id="PR00090">
    <property type="entry name" value="RNGDIOXGNASE"/>
</dbReference>
<dbReference type="Gene3D" id="2.102.10.10">
    <property type="entry name" value="Rieske [2Fe-2S] iron-sulphur domain"/>
    <property type="match status" value="1"/>
</dbReference>
<name>W9WXH6_9EURO</name>
<evidence type="ECO:0000256" key="10">
    <source>
        <dbReference type="ARBA" id="ARBA00023004"/>
    </source>
</evidence>
<dbReference type="PROSITE" id="PS51296">
    <property type="entry name" value="RIESKE"/>
    <property type="match status" value="1"/>
</dbReference>
<comment type="similarity">
    <text evidence="4">Belongs to the choline monooxygenase family.</text>
</comment>
<dbReference type="Gene3D" id="3.90.380.10">
    <property type="entry name" value="Naphthalene 1,2-dioxygenase Alpha Subunit, Chain A, domain 1"/>
    <property type="match status" value="2"/>
</dbReference>
<keyword evidence="9" id="KW-0560">Oxidoreductase</keyword>
<dbReference type="InterPro" id="IPR017941">
    <property type="entry name" value="Rieske_2Fe-2S"/>
</dbReference>
<dbReference type="GO" id="GO:0019285">
    <property type="term" value="P:glycine betaine biosynthetic process from choline"/>
    <property type="evidence" value="ECO:0007669"/>
    <property type="project" value="UniProtKB-UniPathway"/>
</dbReference>
<evidence type="ECO:0000256" key="9">
    <source>
        <dbReference type="ARBA" id="ARBA00023002"/>
    </source>
</evidence>
<proteinExistence type="inferred from homology"/>
<evidence type="ECO:0000256" key="6">
    <source>
        <dbReference type="ARBA" id="ARBA00014931"/>
    </source>
</evidence>
<dbReference type="GO" id="GO:0019133">
    <property type="term" value="F:choline monooxygenase activity"/>
    <property type="evidence" value="ECO:0007669"/>
    <property type="project" value="UniProtKB-EC"/>
</dbReference>
<dbReference type="CDD" id="cd00680">
    <property type="entry name" value="RHO_alpha_C"/>
    <property type="match status" value="1"/>
</dbReference>
<dbReference type="EC" id="1.14.15.7" evidence="5"/>
<comment type="caution">
    <text evidence="14">The sequence shown here is derived from an EMBL/GenBank/DDBJ whole genome shotgun (WGS) entry which is preliminary data.</text>
</comment>
<dbReference type="PANTHER" id="PTHR43756:SF5">
    <property type="entry name" value="CHOLINE MONOOXYGENASE, CHLOROPLASTIC"/>
    <property type="match status" value="1"/>
</dbReference>
<dbReference type="EMBL" id="AMGX01000005">
    <property type="protein sequence ID" value="EXJ72897.1"/>
    <property type="molecule type" value="Genomic_DNA"/>
</dbReference>
<organism evidence="14 15">
    <name type="scientific">Cladophialophora psammophila CBS 110553</name>
    <dbReference type="NCBI Taxonomy" id="1182543"/>
    <lineage>
        <taxon>Eukaryota</taxon>
        <taxon>Fungi</taxon>
        <taxon>Dikarya</taxon>
        <taxon>Ascomycota</taxon>
        <taxon>Pezizomycotina</taxon>
        <taxon>Eurotiomycetes</taxon>
        <taxon>Chaetothyriomycetidae</taxon>
        <taxon>Chaetothyriales</taxon>
        <taxon>Herpotrichiellaceae</taxon>
        <taxon>Cladophialophora</taxon>
    </lineage>
</organism>
<dbReference type="SUPFAM" id="SSF55961">
    <property type="entry name" value="Bet v1-like"/>
    <property type="match status" value="1"/>
</dbReference>
<evidence type="ECO:0000256" key="7">
    <source>
        <dbReference type="ARBA" id="ARBA00022714"/>
    </source>
</evidence>
<keyword evidence="15" id="KW-1185">Reference proteome</keyword>
<dbReference type="Pfam" id="PF00848">
    <property type="entry name" value="Ring_hydroxyl_A"/>
    <property type="match status" value="1"/>
</dbReference>
<evidence type="ECO:0000256" key="2">
    <source>
        <dbReference type="ARBA" id="ARBA00002149"/>
    </source>
</evidence>
<comment type="catalytic activity">
    <reaction evidence="12">
        <text>choline + 2 reduced [2Fe-2S]-[ferredoxin] + O2 + 2 H(+) = betaine aldehyde hydrate + 2 oxidized [2Fe-2S]-[ferredoxin] + H2O</text>
        <dbReference type="Rhea" id="RHEA:17769"/>
        <dbReference type="Rhea" id="RHEA-COMP:10000"/>
        <dbReference type="Rhea" id="RHEA-COMP:10001"/>
        <dbReference type="ChEBI" id="CHEBI:15354"/>
        <dbReference type="ChEBI" id="CHEBI:15377"/>
        <dbReference type="ChEBI" id="CHEBI:15378"/>
        <dbReference type="ChEBI" id="CHEBI:15379"/>
        <dbReference type="ChEBI" id="CHEBI:15870"/>
        <dbReference type="ChEBI" id="CHEBI:33737"/>
        <dbReference type="ChEBI" id="CHEBI:33738"/>
        <dbReference type="EC" id="1.14.15.7"/>
    </reaction>
</comment>
<dbReference type="RefSeq" id="XP_007742844.1">
    <property type="nucleotide sequence ID" value="XM_007744654.1"/>
</dbReference>
<dbReference type="AlphaFoldDB" id="W9WXH6"/>
<dbReference type="STRING" id="1182543.W9WXH6"/>
<evidence type="ECO:0000256" key="5">
    <source>
        <dbReference type="ARBA" id="ARBA00012763"/>
    </source>
</evidence>
<dbReference type="InterPro" id="IPR036922">
    <property type="entry name" value="Rieske_2Fe-2S_sf"/>
</dbReference>
<gene>
    <name evidence="14" type="ORF">A1O5_04045</name>
</gene>
<keyword evidence="8" id="KW-0479">Metal-binding</keyword>
<protein>
    <recommendedName>
        <fullName evidence="6">Choline monooxygenase, chloroplastic</fullName>
        <ecNumber evidence="5">1.14.15.7</ecNumber>
    </recommendedName>
</protein>
<reference evidence="14 15" key="1">
    <citation type="submission" date="2013-03" db="EMBL/GenBank/DDBJ databases">
        <title>The Genome Sequence of Cladophialophora psammophila CBS 110553.</title>
        <authorList>
            <consortium name="The Broad Institute Genomics Platform"/>
            <person name="Cuomo C."/>
            <person name="de Hoog S."/>
            <person name="Gorbushina A."/>
            <person name="Walker B."/>
            <person name="Young S.K."/>
            <person name="Zeng Q."/>
            <person name="Gargeya S."/>
            <person name="Fitzgerald M."/>
            <person name="Haas B."/>
            <person name="Abouelleil A."/>
            <person name="Allen A.W."/>
            <person name="Alvarado L."/>
            <person name="Arachchi H.M."/>
            <person name="Berlin A.M."/>
            <person name="Chapman S.B."/>
            <person name="Gainer-Dewar J."/>
            <person name="Goldberg J."/>
            <person name="Griggs A."/>
            <person name="Gujja S."/>
            <person name="Hansen M."/>
            <person name="Howarth C."/>
            <person name="Imamovic A."/>
            <person name="Ireland A."/>
            <person name="Larimer J."/>
            <person name="McCowan C."/>
            <person name="Murphy C."/>
            <person name="Pearson M."/>
            <person name="Poon T.W."/>
            <person name="Priest M."/>
            <person name="Roberts A."/>
            <person name="Saif S."/>
            <person name="Shea T."/>
            <person name="Sisk P."/>
            <person name="Sykes S."/>
            <person name="Wortman J."/>
            <person name="Nusbaum C."/>
            <person name="Birren B."/>
        </authorList>
    </citation>
    <scope>NUCLEOTIDE SEQUENCE [LARGE SCALE GENOMIC DNA]</scope>
    <source>
        <strain evidence="14 15">CBS 110553</strain>
    </source>
</reference>
<dbReference type="UniPathway" id="UPA00529">
    <property type="reaction ID" value="UER00430"/>
</dbReference>
<sequence>MAILDYLGFGRPSPAAESNSKSPVRALPASWYTSEEMYQLERRAIFSRRWMLVTHGTRLSQPGEYLKFDVAGYEFVLCRDRSGEIHGFHNVCRHRAFPVVQGEQGTAKIFACKYHGWSYGLNGKLAKAPKYDELEDFDKSQNGLFPIHVRVDASGFVWVNLDSKEAPEVPWEQDFDGVDTQERYKVYNFDDYILDHEYKLDGAYNWKILADNFNECYHCPTAHPDIPTLADIETHDVTGVDGYITHQSIPTEEQKKLGMAIASTYFFPNVSISVLPHFIMLQRFLPKGPRSSSMHYQIYRNKNSSEVDFQRIHQLYAKVVSEDKVLCELTQKNLNAGIFVNGQMHPRLEKGPLYFQQRDREAIREHVEREKAAKQEIWPAQQHLPVEAVVSKEDLELCSGLSCQPEQAGLVW</sequence>
<comment type="function">
    <text evidence="2">Catalyzes the first step of the osmoprotectant glycine betaine synthesis.</text>
</comment>
<dbReference type="GeneID" id="19188771"/>
<evidence type="ECO:0000256" key="8">
    <source>
        <dbReference type="ARBA" id="ARBA00022723"/>
    </source>
</evidence>
<dbReference type="InterPro" id="IPR015879">
    <property type="entry name" value="Ring_hydroxy_dOase_asu_C_dom"/>
</dbReference>
<evidence type="ECO:0000256" key="4">
    <source>
        <dbReference type="ARBA" id="ARBA00010848"/>
    </source>
</evidence>
<keyword evidence="11" id="KW-0411">Iron-sulfur</keyword>
<dbReference type="GO" id="GO:0051537">
    <property type="term" value="F:2 iron, 2 sulfur cluster binding"/>
    <property type="evidence" value="ECO:0007669"/>
    <property type="project" value="UniProtKB-KW"/>
</dbReference>
<evidence type="ECO:0000313" key="15">
    <source>
        <dbReference type="Proteomes" id="UP000019471"/>
    </source>
</evidence>
<dbReference type="OrthoDB" id="426882at2759"/>
<dbReference type="HOGENOM" id="CLU_026244_1_2_1"/>
<dbReference type="CDD" id="cd03469">
    <property type="entry name" value="Rieske_RO_Alpha_N"/>
    <property type="match status" value="1"/>
</dbReference>
<evidence type="ECO:0000313" key="14">
    <source>
        <dbReference type="EMBL" id="EXJ72897.1"/>
    </source>
</evidence>
<dbReference type="GO" id="GO:0005506">
    <property type="term" value="F:iron ion binding"/>
    <property type="evidence" value="ECO:0007669"/>
    <property type="project" value="InterPro"/>
</dbReference>
<dbReference type="Proteomes" id="UP000019471">
    <property type="component" value="Unassembled WGS sequence"/>
</dbReference>
<evidence type="ECO:0000256" key="1">
    <source>
        <dbReference type="ARBA" id="ARBA00001962"/>
    </source>
</evidence>
<accession>W9WXH6</accession>
<dbReference type="eggNOG" id="ENOG502QQJW">
    <property type="taxonomic scope" value="Eukaryota"/>
</dbReference>
<evidence type="ECO:0000256" key="3">
    <source>
        <dbReference type="ARBA" id="ARBA00004866"/>
    </source>
</evidence>
<keyword evidence="7" id="KW-0001">2Fe-2S</keyword>
<dbReference type="SUPFAM" id="SSF50022">
    <property type="entry name" value="ISP domain"/>
    <property type="match status" value="1"/>
</dbReference>